<sequence>MLTTHHPPSTKPPSIHPSIHPCSSIISFPPPPLSLPIHKQKIDYLSLRICTKEETISKEYLIAPIQHNPPYPSYINQGRVSCSVSLRPCAYSSEQKSRKNYHHLYLSNPIPSMHSIPC</sequence>
<gene>
    <name evidence="1" type="ORF">EYC80_002018</name>
</gene>
<protein>
    <submittedName>
        <fullName evidence="1">Uncharacterized protein</fullName>
    </submittedName>
</protein>
<name>A0A5N6K7K1_MONLA</name>
<keyword evidence="2" id="KW-1185">Reference proteome</keyword>
<reference evidence="1 2" key="1">
    <citation type="submission" date="2019-06" db="EMBL/GenBank/DDBJ databases">
        <title>Genome Sequence of the Brown Rot Fungal Pathogen Monilinia laxa.</title>
        <authorList>
            <person name="De Miccolis Angelini R.M."/>
            <person name="Landi L."/>
            <person name="Abate D."/>
            <person name="Pollastro S."/>
            <person name="Romanazzi G."/>
            <person name="Faretra F."/>
        </authorList>
    </citation>
    <scope>NUCLEOTIDE SEQUENCE [LARGE SCALE GENOMIC DNA]</scope>
    <source>
        <strain evidence="1 2">Mlax316</strain>
    </source>
</reference>
<dbReference type="Proteomes" id="UP000326757">
    <property type="component" value="Unassembled WGS sequence"/>
</dbReference>
<evidence type="ECO:0000313" key="2">
    <source>
        <dbReference type="Proteomes" id="UP000326757"/>
    </source>
</evidence>
<proteinExistence type="predicted"/>
<organism evidence="1 2">
    <name type="scientific">Monilinia laxa</name>
    <name type="common">Brown rot fungus</name>
    <name type="synonym">Sclerotinia laxa</name>
    <dbReference type="NCBI Taxonomy" id="61186"/>
    <lineage>
        <taxon>Eukaryota</taxon>
        <taxon>Fungi</taxon>
        <taxon>Dikarya</taxon>
        <taxon>Ascomycota</taxon>
        <taxon>Pezizomycotina</taxon>
        <taxon>Leotiomycetes</taxon>
        <taxon>Helotiales</taxon>
        <taxon>Sclerotiniaceae</taxon>
        <taxon>Monilinia</taxon>
    </lineage>
</organism>
<dbReference type="AlphaFoldDB" id="A0A5N6K7K1"/>
<dbReference type="EMBL" id="VIGI01000007">
    <property type="protein sequence ID" value="KAB8298287.1"/>
    <property type="molecule type" value="Genomic_DNA"/>
</dbReference>
<accession>A0A5N6K7K1</accession>
<comment type="caution">
    <text evidence="1">The sequence shown here is derived from an EMBL/GenBank/DDBJ whole genome shotgun (WGS) entry which is preliminary data.</text>
</comment>
<evidence type="ECO:0000313" key="1">
    <source>
        <dbReference type="EMBL" id="KAB8298287.1"/>
    </source>
</evidence>